<dbReference type="STRING" id="439292.Bsel_0971"/>
<dbReference type="GO" id="GO:0043531">
    <property type="term" value="F:ADP binding"/>
    <property type="evidence" value="ECO:0007669"/>
    <property type="project" value="UniProtKB-UniRule"/>
</dbReference>
<dbReference type="PANTHER" id="PTHR31756">
    <property type="entry name" value="PYRUVATE, PHOSPHATE DIKINASE REGULATORY PROTEIN 1, CHLOROPLASTIC"/>
    <property type="match status" value="1"/>
</dbReference>
<dbReference type="Proteomes" id="UP000000271">
    <property type="component" value="Chromosome"/>
</dbReference>
<dbReference type="InterPro" id="IPR026565">
    <property type="entry name" value="PPDK_reg"/>
</dbReference>
<keyword evidence="4 5" id="KW-0418">Kinase</keyword>
<organism evidence="6 7">
    <name type="scientific">Bacillus selenitireducens (strain ATCC 700615 / DSM 15326 / MLS10)</name>
    <dbReference type="NCBI Taxonomy" id="439292"/>
    <lineage>
        <taxon>Bacteria</taxon>
        <taxon>Bacillati</taxon>
        <taxon>Bacillota</taxon>
        <taxon>Bacilli</taxon>
        <taxon>Bacillales</taxon>
        <taxon>Bacillaceae</taxon>
        <taxon>Salisediminibacterium</taxon>
    </lineage>
</organism>
<feature type="binding site" evidence="5">
    <location>
        <begin position="149"/>
        <end position="156"/>
    </location>
    <ligand>
        <name>ADP</name>
        <dbReference type="ChEBI" id="CHEBI:456216"/>
    </ligand>
</feature>
<keyword evidence="1 5" id="KW-0723">Serine/threonine-protein kinase</keyword>
<comment type="catalytic activity">
    <reaction evidence="5">
        <text>N(tele)-phospho-L-histidyl/O-phospho-L-threonyl-[pyruvate, phosphate dikinase] + phosphate + H(+) = N(tele)-phospho-L-histidyl/L-threonyl-[pyruvate, phosphate dikinase] + diphosphate</text>
        <dbReference type="Rhea" id="RHEA:43696"/>
        <dbReference type="Rhea" id="RHEA-COMP:10650"/>
        <dbReference type="Rhea" id="RHEA-COMP:10651"/>
        <dbReference type="ChEBI" id="CHEBI:15378"/>
        <dbReference type="ChEBI" id="CHEBI:30013"/>
        <dbReference type="ChEBI" id="CHEBI:33019"/>
        <dbReference type="ChEBI" id="CHEBI:43474"/>
        <dbReference type="ChEBI" id="CHEBI:61977"/>
        <dbReference type="ChEBI" id="CHEBI:83586"/>
        <dbReference type="EC" id="2.7.4.27"/>
    </reaction>
</comment>
<dbReference type="InterPro" id="IPR005177">
    <property type="entry name" value="Kinase-pyrophosphorylase"/>
</dbReference>
<evidence type="ECO:0000313" key="7">
    <source>
        <dbReference type="Proteomes" id="UP000000271"/>
    </source>
</evidence>
<reference evidence="6" key="1">
    <citation type="submission" date="2009-10" db="EMBL/GenBank/DDBJ databases">
        <title>Complete sequence of Bacillus selenitireducens MLS10.</title>
        <authorList>
            <consortium name="US DOE Joint Genome Institute"/>
            <person name="Lucas S."/>
            <person name="Copeland A."/>
            <person name="Lapidus A."/>
            <person name="Glavina del Rio T."/>
            <person name="Dalin E."/>
            <person name="Tice H."/>
            <person name="Bruce D."/>
            <person name="Goodwin L."/>
            <person name="Pitluck S."/>
            <person name="Sims D."/>
            <person name="Brettin T."/>
            <person name="Detter J.C."/>
            <person name="Han C."/>
            <person name="Larimer F."/>
            <person name="Land M."/>
            <person name="Hauser L."/>
            <person name="Kyrpides N."/>
            <person name="Ovchinnikova G."/>
            <person name="Stolz J."/>
        </authorList>
    </citation>
    <scope>NUCLEOTIDE SEQUENCE [LARGE SCALE GENOMIC DNA]</scope>
    <source>
        <strain evidence="6">MLS10</strain>
    </source>
</reference>
<dbReference type="HOGENOM" id="CLU_046206_2_1_9"/>
<dbReference type="NCBIfam" id="NF003742">
    <property type="entry name" value="PRK05339.1"/>
    <property type="match status" value="1"/>
</dbReference>
<keyword evidence="3 5" id="KW-0547">Nucleotide-binding</keyword>
<dbReference type="PANTHER" id="PTHR31756:SF3">
    <property type="entry name" value="PYRUVATE, PHOSPHATE DIKINASE REGULATORY PROTEIN 1, CHLOROPLASTIC"/>
    <property type="match status" value="1"/>
</dbReference>
<comment type="function">
    <text evidence="5">Bifunctional serine/threonine kinase and phosphorylase involved in the regulation of the pyruvate, phosphate dikinase (PPDK) by catalyzing its phosphorylation/dephosphorylation.</text>
</comment>
<dbReference type="HAMAP" id="MF_00921">
    <property type="entry name" value="PDRP"/>
    <property type="match status" value="1"/>
</dbReference>
<gene>
    <name evidence="6" type="ordered locus">Bsel_0971</name>
</gene>
<accession>D6Y0A2</accession>
<comment type="catalytic activity">
    <reaction evidence="5">
        <text>N(tele)-phospho-L-histidyl/L-threonyl-[pyruvate, phosphate dikinase] + ADP = N(tele)-phospho-L-histidyl/O-phospho-L-threonyl-[pyruvate, phosphate dikinase] + AMP + H(+)</text>
        <dbReference type="Rhea" id="RHEA:43692"/>
        <dbReference type="Rhea" id="RHEA-COMP:10650"/>
        <dbReference type="Rhea" id="RHEA-COMP:10651"/>
        <dbReference type="ChEBI" id="CHEBI:15378"/>
        <dbReference type="ChEBI" id="CHEBI:30013"/>
        <dbReference type="ChEBI" id="CHEBI:61977"/>
        <dbReference type="ChEBI" id="CHEBI:83586"/>
        <dbReference type="ChEBI" id="CHEBI:456215"/>
        <dbReference type="ChEBI" id="CHEBI:456216"/>
        <dbReference type="EC" id="2.7.11.32"/>
    </reaction>
</comment>
<comment type="similarity">
    <text evidence="5">Belongs to the pyruvate, phosphate/water dikinase regulatory protein family. PDRP subfamily.</text>
</comment>
<sequence length="271" mass="30730">MQRPTVFVLSDSIGETAEHVAKAVASQFPDTDFLYKRIPYVSDYEDIDDAIYQAQTQPAMLIYTLVTRELKDYLDTRAKAAGIRAIDLMSPLMQEFTDTFSITPGSEPGRMRKLDDDYFRKISAIEFAVRYDDAQDPSGILKADLVITGVSRTSKTPLSMYLAHQAFKVTNIPLVPEVPVPDELYEVPPERCVGLIISPDKLNNIRQERLKTMGLRSDATYAQYERILKELDYAEAIMKRLGCPIIDVTARAVEETAHYILDVLKIERRVI</sequence>
<dbReference type="GO" id="GO:0016776">
    <property type="term" value="F:phosphotransferase activity, phosphate group as acceptor"/>
    <property type="evidence" value="ECO:0007669"/>
    <property type="project" value="UniProtKB-UniRule"/>
</dbReference>
<evidence type="ECO:0000256" key="2">
    <source>
        <dbReference type="ARBA" id="ARBA00022679"/>
    </source>
</evidence>
<name>D6Y0A2_BACIE</name>
<dbReference type="Pfam" id="PF03618">
    <property type="entry name" value="Kinase-PPPase"/>
    <property type="match status" value="1"/>
</dbReference>
<evidence type="ECO:0000256" key="4">
    <source>
        <dbReference type="ARBA" id="ARBA00022777"/>
    </source>
</evidence>
<evidence type="ECO:0000256" key="5">
    <source>
        <dbReference type="HAMAP-Rule" id="MF_00921"/>
    </source>
</evidence>
<dbReference type="KEGG" id="bse:Bsel_0971"/>
<keyword evidence="7" id="KW-1185">Reference proteome</keyword>
<protein>
    <recommendedName>
        <fullName evidence="5">Putative pyruvate, phosphate dikinase regulatory protein</fullName>
        <shortName evidence="5">PPDK regulatory protein</shortName>
        <ecNumber evidence="5">2.7.11.32</ecNumber>
        <ecNumber evidence="5">2.7.4.27</ecNumber>
    </recommendedName>
</protein>
<dbReference type="RefSeq" id="WP_013171918.1">
    <property type="nucleotide sequence ID" value="NC_014219.1"/>
</dbReference>
<dbReference type="EC" id="2.7.11.32" evidence="5"/>
<dbReference type="eggNOG" id="COG1806">
    <property type="taxonomic scope" value="Bacteria"/>
</dbReference>
<dbReference type="EMBL" id="CP001791">
    <property type="protein sequence ID" value="ADH98493.1"/>
    <property type="molecule type" value="Genomic_DNA"/>
</dbReference>
<dbReference type="GO" id="GO:0004674">
    <property type="term" value="F:protein serine/threonine kinase activity"/>
    <property type="evidence" value="ECO:0007669"/>
    <property type="project" value="UniProtKB-UniRule"/>
</dbReference>
<dbReference type="EC" id="2.7.4.27" evidence="5"/>
<evidence type="ECO:0000256" key="3">
    <source>
        <dbReference type="ARBA" id="ARBA00022741"/>
    </source>
</evidence>
<dbReference type="GO" id="GO:0005524">
    <property type="term" value="F:ATP binding"/>
    <property type="evidence" value="ECO:0007669"/>
    <property type="project" value="InterPro"/>
</dbReference>
<dbReference type="OrthoDB" id="9782201at2"/>
<proteinExistence type="inferred from homology"/>
<evidence type="ECO:0000256" key="1">
    <source>
        <dbReference type="ARBA" id="ARBA00022527"/>
    </source>
</evidence>
<evidence type="ECO:0000313" key="6">
    <source>
        <dbReference type="EMBL" id="ADH98493.1"/>
    </source>
</evidence>
<keyword evidence="2 5" id="KW-0808">Transferase</keyword>
<dbReference type="AlphaFoldDB" id="D6Y0A2"/>